<keyword evidence="1" id="KW-0472">Membrane</keyword>
<dbReference type="EMBL" id="JH711586">
    <property type="protein sequence ID" value="EIW76388.1"/>
    <property type="molecule type" value="Genomic_DNA"/>
</dbReference>
<dbReference type="GeneID" id="19206113"/>
<proteinExistence type="predicted"/>
<keyword evidence="3" id="KW-1185">Reference proteome</keyword>
<feature type="transmembrane region" description="Helical" evidence="1">
    <location>
        <begin position="32"/>
        <end position="60"/>
    </location>
</feature>
<feature type="transmembrane region" description="Helical" evidence="1">
    <location>
        <begin position="134"/>
        <end position="155"/>
    </location>
</feature>
<keyword evidence="1" id="KW-0812">Transmembrane</keyword>
<reference evidence="3" key="1">
    <citation type="journal article" date="2012" name="Science">
        <title>The Paleozoic origin of enzymatic lignin decomposition reconstructed from 31 fungal genomes.</title>
        <authorList>
            <person name="Floudas D."/>
            <person name="Binder M."/>
            <person name="Riley R."/>
            <person name="Barry K."/>
            <person name="Blanchette R.A."/>
            <person name="Henrissat B."/>
            <person name="Martinez A.T."/>
            <person name="Otillar R."/>
            <person name="Spatafora J.W."/>
            <person name="Yadav J.S."/>
            <person name="Aerts A."/>
            <person name="Benoit I."/>
            <person name="Boyd A."/>
            <person name="Carlson A."/>
            <person name="Copeland A."/>
            <person name="Coutinho P.M."/>
            <person name="de Vries R.P."/>
            <person name="Ferreira P."/>
            <person name="Findley K."/>
            <person name="Foster B."/>
            <person name="Gaskell J."/>
            <person name="Glotzer D."/>
            <person name="Gorecki P."/>
            <person name="Heitman J."/>
            <person name="Hesse C."/>
            <person name="Hori C."/>
            <person name="Igarashi K."/>
            <person name="Jurgens J.A."/>
            <person name="Kallen N."/>
            <person name="Kersten P."/>
            <person name="Kohler A."/>
            <person name="Kuees U."/>
            <person name="Kumar T.K.A."/>
            <person name="Kuo A."/>
            <person name="LaButti K."/>
            <person name="Larrondo L.F."/>
            <person name="Lindquist E."/>
            <person name="Ling A."/>
            <person name="Lombard V."/>
            <person name="Lucas S."/>
            <person name="Lundell T."/>
            <person name="Martin R."/>
            <person name="McLaughlin D.J."/>
            <person name="Morgenstern I."/>
            <person name="Morin E."/>
            <person name="Murat C."/>
            <person name="Nagy L.G."/>
            <person name="Nolan M."/>
            <person name="Ohm R.A."/>
            <person name="Patyshakuliyeva A."/>
            <person name="Rokas A."/>
            <person name="Ruiz-Duenas F.J."/>
            <person name="Sabat G."/>
            <person name="Salamov A."/>
            <person name="Samejima M."/>
            <person name="Schmutz J."/>
            <person name="Slot J.C."/>
            <person name="St John F."/>
            <person name="Stenlid J."/>
            <person name="Sun H."/>
            <person name="Sun S."/>
            <person name="Syed K."/>
            <person name="Tsang A."/>
            <person name="Wiebenga A."/>
            <person name="Young D."/>
            <person name="Pisabarro A."/>
            <person name="Eastwood D.C."/>
            <person name="Martin F."/>
            <person name="Cullen D."/>
            <person name="Grigoriev I.V."/>
            <person name="Hibbett D.S."/>
        </authorList>
    </citation>
    <scope>NUCLEOTIDE SEQUENCE [LARGE SCALE GENOMIC DNA]</scope>
    <source>
        <strain evidence="3">RWD-64-598 SS2</strain>
    </source>
</reference>
<dbReference type="RefSeq" id="XP_007773621.1">
    <property type="nucleotide sequence ID" value="XM_007775431.1"/>
</dbReference>
<evidence type="ECO:0000313" key="3">
    <source>
        <dbReference type="Proteomes" id="UP000053558"/>
    </source>
</evidence>
<accession>A0A5M3MAT5</accession>
<name>A0A5M3MAT5_CONPW</name>
<comment type="caution">
    <text evidence="2">The sequence shown here is derived from an EMBL/GenBank/DDBJ whole genome shotgun (WGS) entry which is preliminary data.</text>
</comment>
<evidence type="ECO:0000313" key="2">
    <source>
        <dbReference type="EMBL" id="EIW76388.1"/>
    </source>
</evidence>
<feature type="transmembrane region" description="Helical" evidence="1">
    <location>
        <begin position="7"/>
        <end position="26"/>
    </location>
</feature>
<dbReference type="AlphaFoldDB" id="A0A5M3MAT5"/>
<protein>
    <submittedName>
        <fullName evidence="2">Uncharacterized protein</fullName>
    </submittedName>
</protein>
<sequence>MTVVYGLLRYLGILWAATIIVYSLEIPLGSRVSLWLCTVLEVCECLVVFSLQGMIALRVYLFFTGIWRKRGVTLAVFGSGFLVPQTLNILASMMYVAASAGQTEDNVILGVEYCGDAFTLDALWKTTATVMFPLANFSLIAFELGMCVSAMYYAWTRLRSVLGPGRQRLRSSIVSVLVRDNLFYFLANVLLLFILVLQQVPSIQASIIWNNTSVVLQYLVYAMLGPWIILNLRKTQEELTKSETTSIHDWQMTTVDAISASFWPEPIGTIANSGVP</sequence>
<keyword evidence="1" id="KW-1133">Transmembrane helix</keyword>
<evidence type="ECO:0000256" key="1">
    <source>
        <dbReference type="SAM" id="Phobius"/>
    </source>
</evidence>
<gene>
    <name evidence="2" type="ORF">CONPUDRAFT_168940</name>
</gene>
<dbReference type="Proteomes" id="UP000053558">
    <property type="component" value="Unassembled WGS sequence"/>
</dbReference>
<feature type="transmembrane region" description="Helical" evidence="1">
    <location>
        <begin position="176"/>
        <end position="195"/>
    </location>
</feature>
<organism evidence="2 3">
    <name type="scientific">Coniophora puteana (strain RWD-64-598)</name>
    <name type="common">Brown rot fungus</name>
    <dbReference type="NCBI Taxonomy" id="741705"/>
    <lineage>
        <taxon>Eukaryota</taxon>
        <taxon>Fungi</taxon>
        <taxon>Dikarya</taxon>
        <taxon>Basidiomycota</taxon>
        <taxon>Agaricomycotina</taxon>
        <taxon>Agaricomycetes</taxon>
        <taxon>Agaricomycetidae</taxon>
        <taxon>Boletales</taxon>
        <taxon>Coniophorineae</taxon>
        <taxon>Coniophoraceae</taxon>
        <taxon>Coniophora</taxon>
    </lineage>
</organism>
<feature type="transmembrane region" description="Helical" evidence="1">
    <location>
        <begin position="215"/>
        <end position="232"/>
    </location>
</feature>
<dbReference type="KEGG" id="cput:CONPUDRAFT_168940"/>
<feature type="transmembrane region" description="Helical" evidence="1">
    <location>
        <begin position="72"/>
        <end position="97"/>
    </location>
</feature>